<sequence length="92" mass="9600">MREYDLSKATWRKSSYSNGEGGSCVEVAYDFPGAARWRKSSYSNGDGGNCVEVADGVPGVVPVRDSKVSGGPVVVVGAAAWTAFLRAVRAVG</sequence>
<dbReference type="PATRIC" id="fig|477245.3.peg.2321"/>
<organism evidence="3 4">
    <name type="scientific">Streptomyces cyaneogriseus subsp. noncyanogenus</name>
    <dbReference type="NCBI Taxonomy" id="477245"/>
    <lineage>
        <taxon>Bacteria</taxon>
        <taxon>Bacillati</taxon>
        <taxon>Actinomycetota</taxon>
        <taxon>Actinomycetes</taxon>
        <taxon>Kitasatosporales</taxon>
        <taxon>Streptomycetaceae</taxon>
        <taxon>Streptomyces</taxon>
    </lineage>
</organism>
<reference evidence="3 4" key="1">
    <citation type="submission" date="2015-02" db="EMBL/GenBank/DDBJ databases">
        <title>Genome sequence of thermotolerant Streptomyces cyaneogriseus subsp. Noncyanogenus NMWT1, the producer of nematocidal antibiotics nemadectin.</title>
        <authorList>
            <person name="Wang H."/>
            <person name="Li C."/>
            <person name="Xiang W."/>
            <person name="Wang X."/>
        </authorList>
    </citation>
    <scope>NUCLEOTIDE SEQUENCE [LARGE SCALE GENOMIC DNA]</scope>
    <source>
        <strain evidence="3 4">NMWT 1</strain>
    </source>
</reference>
<gene>
    <name evidence="3" type="ORF">TU94_10895</name>
</gene>
<evidence type="ECO:0000313" key="4">
    <source>
        <dbReference type="Proteomes" id="UP000032234"/>
    </source>
</evidence>
<evidence type="ECO:0000259" key="2">
    <source>
        <dbReference type="Pfam" id="PF04149"/>
    </source>
</evidence>
<name>A0A0C5G062_9ACTN</name>
<feature type="domain" description="DUF397" evidence="2">
    <location>
        <begin position="35"/>
        <end position="89"/>
    </location>
</feature>
<dbReference type="AlphaFoldDB" id="A0A0C5G062"/>
<evidence type="ECO:0000256" key="1">
    <source>
        <dbReference type="SAM" id="MobiDB-lite"/>
    </source>
</evidence>
<dbReference type="HOGENOM" id="CLU_131550_0_1_11"/>
<dbReference type="Pfam" id="PF04149">
    <property type="entry name" value="DUF397"/>
    <property type="match status" value="2"/>
</dbReference>
<feature type="region of interest" description="Disordered" evidence="1">
    <location>
        <begin position="1"/>
        <end position="20"/>
    </location>
</feature>
<dbReference type="Proteomes" id="UP000032234">
    <property type="component" value="Chromosome"/>
</dbReference>
<dbReference type="STRING" id="477245.TU94_10895"/>
<evidence type="ECO:0000313" key="3">
    <source>
        <dbReference type="EMBL" id="AJP01940.1"/>
    </source>
</evidence>
<dbReference type="KEGG" id="scw:TU94_10895"/>
<dbReference type="EMBL" id="CP010849">
    <property type="protein sequence ID" value="AJP01940.1"/>
    <property type="molecule type" value="Genomic_DNA"/>
</dbReference>
<dbReference type="InterPro" id="IPR007278">
    <property type="entry name" value="DUF397"/>
</dbReference>
<dbReference type="OrthoDB" id="4570646at2"/>
<accession>A0A0C5G062</accession>
<keyword evidence="4" id="KW-1185">Reference proteome</keyword>
<proteinExistence type="predicted"/>
<dbReference type="RefSeq" id="WP_044381446.1">
    <property type="nucleotide sequence ID" value="NZ_CP010849.1"/>
</dbReference>
<feature type="domain" description="DUF397" evidence="2">
    <location>
        <begin position="9"/>
        <end position="28"/>
    </location>
</feature>
<protein>
    <submittedName>
        <fullName evidence="3">Toxin</fullName>
    </submittedName>
</protein>